<dbReference type="STRING" id="1109443.G4TQG3"/>
<feature type="region of interest" description="Disordered" evidence="5">
    <location>
        <begin position="321"/>
        <end position="347"/>
    </location>
</feature>
<dbReference type="HOGENOM" id="CLU_569991_0_0_1"/>
<dbReference type="OrthoDB" id="6159439at2759"/>
<dbReference type="AlphaFoldDB" id="G4TQG3"/>
<evidence type="ECO:0000256" key="5">
    <source>
        <dbReference type="SAM" id="MobiDB-lite"/>
    </source>
</evidence>
<feature type="zinc finger region" description="C3H1-type" evidence="4">
    <location>
        <begin position="451"/>
        <end position="473"/>
    </location>
</feature>
<organism evidence="7 8">
    <name type="scientific">Serendipita indica (strain DSM 11827)</name>
    <name type="common">Root endophyte fungus</name>
    <name type="synonym">Piriformospora indica</name>
    <dbReference type="NCBI Taxonomy" id="1109443"/>
    <lineage>
        <taxon>Eukaryota</taxon>
        <taxon>Fungi</taxon>
        <taxon>Dikarya</taxon>
        <taxon>Basidiomycota</taxon>
        <taxon>Agaricomycotina</taxon>
        <taxon>Agaricomycetes</taxon>
        <taxon>Sebacinales</taxon>
        <taxon>Serendipitaceae</taxon>
        <taxon>Serendipita</taxon>
    </lineage>
</organism>
<feature type="compositionally biased region" description="Pro residues" evidence="5">
    <location>
        <begin position="399"/>
        <end position="409"/>
    </location>
</feature>
<feature type="compositionally biased region" description="Basic and acidic residues" evidence="5">
    <location>
        <begin position="423"/>
        <end position="435"/>
    </location>
</feature>
<feature type="region of interest" description="Disordered" evidence="5">
    <location>
        <begin position="232"/>
        <end position="252"/>
    </location>
</feature>
<feature type="region of interest" description="Disordered" evidence="5">
    <location>
        <begin position="1"/>
        <end position="88"/>
    </location>
</feature>
<name>G4TQG3_SERID</name>
<feature type="compositionally biased region" description="Polar residues" evidence="5">
    <location>
        <begin position="326"/>
        <end position="346"/>
    </location>
</feature>
<evidence type="ECO:0000256" key="2">
    <source>
        <dbReference type="ARBA" id="ARBA00022771"/>
    </source>
</evidence>
<dbReference type="InParanoid" id="G4TQG3"/>
<dbReference type="InterPro" id="IPR000571">
    <property type="entry name" value="Znf_CCCH"/>
</dbReference>
<dbReference type="InterPro" id="IPR036855">
    <property type="entry name" value="Znf_CCCH_sf"/>
</dbReference>
<keyword evidence="2 4" id="KW-0863">Zinc-finger</keyword>
<dbReference type="PANTHER" id="PTHR46557">
    <property type="entry name" value="SERINE/THREONINE-PROTEIN PHOSPHATASE 1 REGULATORY SUBUNIT 10-RELATED"/>
    <property type="match status" value="1"/>
</dbReference>
<feature type="compositionally biased region" description="Low complexity" evidence="5">
    <location>
        <begin position="389"/>
        <end position="398"/>
    </location>
</feature>
<feature type="region of interest" description="Disordered" evidence="5">
    <location>
        <begin position="389"/>
        <end position="443"/>
    </location>
</feature>
<keyword evidence="8" id="KW-1185">Reference proteome</keyword>
<protein>
    <recommendedName>
        <fullName evidence="6">C3H1-type domain-containing protein</fullName>
    </recommendedName>
</protein>
<dbReference type="SUPFAM" id="SSF90229">
    <property type="entry name" value="CCCH zinc finger"/>
    <property type="match status" value="1"/>
</dbReference>
<keyword evidence="1 4" id="KW-0479">Metal-binding</keyword>
<dbReference type="GO" id="GO:0000785">
    <property type="term" value="C:chromatin"/>
    <property type="evidence" value="ECO:0007669"/>
    <property type="project" value="TreeGrafter"/>
</dbReference>
<feature type="domain" description="C3H1-type" evidence="6">
    <location>
        <begin position="451"/>
        <end position="473"/>
    </location>
</feature>
<proteinExistence type="predicted"/>
<dbReference type="Gene3D" id="4.10.1000.10">
    <property type="entry name" value="Zinc finger, CCCH-type"/>
    <property type="match status" value="1"/>
</dbReference>
<dbReference type="Pfam" id="PF18044">
    <property type="entry name" value="zf-CCCH_4"/>
    <property type="match status" value="1"/>
</dbReference>
<keyword evidence="3 4" id="KW-0862">Zinc</keyword>
<evidence type="ECO:0000313" key="8">
    <source>
        <dbReference type="Proteomes" id="UP000007148"/>
    </source>
</evidence>
<evidence type="ECO:0000313" key="7">
    <source>
        <dbReference type="EMBL" id="CCA73556.1"/>
    </source>
</evidence>
<comment type="caution">
    <text evidence="7">The sequence shown here is derived from an EMBL/GenBank/DDBJ whole genome shotgun (WGS) entry which is preliminary data.</text>
</comment>
<evidence type="ECO:0000259" key="6">
    <source>
        <dbReference type="PROSITE" id="PS50103"/>
    </source>
</evidence>
<accession>G4TQG3</accession>
<evidence type="ECO:0000256" key="3">
    <source>
        <dbReference type="ARBA" id="ARBA00022833"/>
    </source>
</evidence>
<dbReference type="EMBL" id="CAFZ01000234">
    <property type="protein sequence ID" value="CCA73556.1"/>
    <property type="molecule type" value="Genomic_DNA"/>
</dbReference>
<evidence type="ECO:0000256" key="1">
    <source>
        <dbReference type="ARBA" id="ARBA00022723"/>
    </source>
</evidence>
<dbReference type="InterPro" id="IPR041367">
    <property type="entry name" value="Znf-CCCH_4"/>
</dbReference>
<dbReference type="PROSITE" id="PS50103">
    <property type="entry name" value="ZF_C3H1"/>
    <property type="match status" value="1"/>
</dbReference>
<reference evidence="7 8" key="1">
    <citation type="journal article" date="2011" name="PLoS Pathog.">
        <title>Endophytic Life Strategies Decoded by Genome and Transcriptome Analyses of the Mutualistic Root Symbiont Piriformospora indica.</title>
        <authorList>
            <person name="Zuccaro A."/>
            <person name="Lahrmann U."/>
            <person name="Guldener U."/>
            <person name="Langen G."/>
            <person name="Pfiffi S."/>
            <person name="Biedenkopf D."/>
            <person name="Wong P."/>
            <person name="Samans B."/>
            <person name="Grimm C."/>
            <person name="Basiewicz M."/>
            <person name="Murat C."/>
            <person name="Martin F."/>
            <person name="Kogel K.H."/>
        </authorList>
    </citation>
    <scope>NUCLEOTIDE SEQUENCE [LARGE SCALE GENOMIC DNA]</scope>
    <source>
        <strain evidence="7 8">DSM 11827</strain>
    </source>
</reference>
<gene>
    <name evidence="7" type="ORF">PIIN_07509</name>
</gene>
<dbReference type="Proteomes" id="UP000007148">
    <property type="component" value="Unassembled WGS sequence"/>
</dbReference>
<dbReference type="GO" id="GO:0072357">
    <property type="term" value="C:PTW/PP1 phosphatase complex"/>
    <property type="evidence" value="ECO:0007669"/>
    <property type="project" value="TreeGrafter"/>
</dbReference>
<dbReference type="GO" id="GO:0008270">
    <property type="term" value="F:zinc ion binding"/>
    <property type="evidence" value="ECO:0007669"/>
    <property type="project" value="UniProtKB-KW"/>
</dbReference>
<dbReference type="SMART" id="SM00356">
    <property type="entry name" value="ZnF_C3H1"/>
    <property type="match status" value="1"/>
</dbReference>
<evidence type="ECO:0000256" key="4">
    <source>
        <dbReference type="PROSITE-ProRule" id="PRU00723"/>
    </source>
</evidence>
<dbReference type="GO" id="GO:0008157">
    <property type="term" value="F:protein phosphatase 1 binding"/>
    <property type="evidence" value="ECO:0007669"/>
    <property type="project" value="TreeGrafter"/>
</dbReference>
<dbReference type="eggNOG" id="ENOG502QQ2I">
    <property type="taxonomic scope" value="Eukaryota"/>
</dbReference>
<sequence length="479" mass="50982">MFRALIRVPQVNANKTTKKRKEEPTPPAKNASLASTTQPAAKKAVITTASGAKLAPKAKLPSFRKKVPIPTSSTSSTASKDESTPPATMDYTFEDALKAVRKGSPAVGPNPVSSSNTIIASETSVSGISAKTGKPKKSVRFAPDGELEKIRWIEKAIYDGDTVHGSVHAQNYRDMDRAEGNLLRHMIEQIEWYEPPLVAIPLDIQSVNRGELSKEAKAQEEREASTLAAVYQGAPPDTPVEPPHLASLPLTPDESSTKAILLGTDIDDLVQGSKPPELAQVDSLLSTLGSSSTPDPYASLYPATAQQAPTTQIVDLLNMVRGLPQPNDSSTNPYGATNQPSTQSYSGPAIGSDAVALLNALNAITGQSNLYATTTNGYGYGASQDATYGGSTTSTGYTAPPPNALPPPLHTAMPSTGRDEDEDRWKRSSKPDSGKANKKHVPASQNTWRPLCTFFARGRCRFGENCDFSHDPAKLQSSS</sequence>
<dbReference type="PANTHER" id="PTHR46557:SF1">
    <property type="entry name" value="SERINE_THREONINE-PROTEIN PHOSPHATASE 1 REGULATORY SUBUNIT 10"/>
    <property type="match status" value="1"/>
</dbReference>